<name>A0A1T4JMT2_9FIRM</name>
<dbReference type="CDD" id="cd23934">
    <property type="entry name" value="AGPR_1_C"/>
    <property type="match status" value="1"/>
</dbReference>
<evidence type="ECO:0000256" key="8">
    <source>
        <dbReference type="PROSITE-ProRule" id="PRU10010"/>
    </source>
</evidence>
<dbReference type="SUPFAM" id="SSF51735">
    <property type="entry name" value="NAD(P)-binding Rossmann-fold domains"/>
    <property type="match status" value="1"/>
</dbReference>
<dbReference type="PANTHER" id="PTHR32338:SF10">
    <property type="entry name" value="N-ACETYL-GAMMA-GLUTAMYL-PHOSPHATE REDUCTASE, CHLOROPLASTIC-RELATED"/>
    <property type="match status" value="1"/>
</dbReference>
<dbReference type="SUPFAM" id="SSF55347">
    <property type="entry name" value="Glyceraldehyde-3-phosphate dehydrogenase-like, C-terminal domain"/>
    <property type="match status" value="1"/>
</dbReference>
<keyword evidence="7" id="KW-0963">Cytoplasm</keyword>
<comment type="function">
    <text evidence="7">Catalyzes the NADPH-dependent reduction of N-acetyl-5-glutamyl phosphate to yield N-acetyl-L-glutamate 5-semialdehyde.</text>
</comment>
<dbReference type="InterPro" id="IPR023013">
    <property type="entry name" value="AGPR_AS"/>
</dbReference>
<dbReference type="FunFam" id="3.30.360.10:FF:000014">
    <property type="entry name" value="N-acetyl-gamma-glutamyl-phosphate reductase"/>
    <property type="match status" value="1"/>
</dbReference>
<dbReference type="AlphaFoldDB" id="A0A1T4JMT2"/>
<dbReference type="NCBIfam" id="TIGR01850">
    <property type="entry name" value="argC"/>
    <property type="match status" value="1"/>
</dbReference>
<accession>A0A1T4JMT2</accession>
<dbReference type="InterPro" id="IPR058924">
    <property type="entry name" value="AGPR_dimerisation_dom"/>
</dbReference>
<keyword evidence="5 7" id="KW-0560">Oxidoreductase</keyword>
<keyword evidence="3 7" id="KW-0028">Amino-acid biosynthesis</keyword>
<dbReference type="InterPro" id="IPR000706">
    <property type="entry name" value="AGPR_type-1"/>
</dbReference>
<evidence type="ECO:0000313" key="11">
    <source>
        <dbReference type="Proteomes" id="UP000190625"/>
    </source>
</evidence>
<dbReference type="InterPro" id="IPR000534">
    <property type="entry name" value="Semialdehyde_DH_NAD-bd"/>
</dbReference>
<dbReference type="EC" id="1.2.1.38" evidence="7"/>
<comment type="catalytic activity">
    <reaction evidence="6 7">
        <text>N-acetyl-L-glutamate 5-semialdehyde + phosphate + NADP(+) = N-acetyl-L-glutamyl 5-phosphate + NADPH + H(+)</text>
        <dbReference type="Rhea" id="RHEA:21588"/>
        <dbReference type="ChEBI" id="CHEBI:15378"/>
        <dbReference type="ChEBI" id="CHEBI:29123"/>
        <dbReference type="ChEBI" id="CHEBI:43474"/>
        <dbReference type="ChEBI" id="CHEBI:57783"/>
        <dbReference type="ChEBI" id="CHEBI:57936"/>
        <dbReference type="ChEBI" id="CHEBI:58349"/>
        <dbReference type="EC" id="1.2.1.38"/>
    </reaction>
</comment>
<gene>
    <name evidence="7" type="primary">argC</name>
    <name evidence="10" type="ORF">SAMN02745118_00227</name>
</gene>
<evidence type="ECO:0000256" key="3">
    <source>
        <dbReference type="ARBA" id="ARBA00022605"/>
    </source>
</evidence>
<dbReference type="RefSeq" id="WP_078808754.1">
    <property type="nucleotide sequence ID" value="NZ_FUWM01000003.1"/>
</dbReference>
<evidence type="ECO:0000256" key="7">
    <source>
        <dbReference type="HAMAP-Rule" id="MF_00150"/>
    </source>
</evidence>
<organism evidence="10 11">
    <name type="scientific">Selenihalanaerobacter shriftii</name>
    <dbReference type="NCBI Taxonomy" id="142842"/>
    <lineage>
        <taxon>Bacteria</taxon>
        <taxon>Bacillati</taxon>
        <taxon>Bacillota</taxon>
        <taxon>Clostridia</taxon>
        <taxon>Halanaerobiales</taxon>
        <taxon>Halobacteroidaceae</taxon>
        <taxon>Selenihalanaerobacter</taxon>
    </lineage>
</organism>
<feature type="domain" description="Semialdehyde dehydrogenase NAD-binding" evidence="9">
    <location>
        <begin position="3"/>
        <end position="142"/>
    </location>
</feature>
<evidence type="ECO:0000256" key="6">
    <source>
        <dbReference type="ARBA" id="ARBA00050557"/>
    </source>
</evidence>
<dbReference type="STRING" id="142842.SAMN02745118_00227"/>
<keyword evidence="2 7" id="KW-0055">Arginine biosynthesis</keyword>
<dbReference type="Gene3D" id="3.30.360.10">
    <property type="entry name" value="Dihydrodipicolinate Reductase, domain 2"/>
    <property type="match status" value="1"/>
</dbReference>
<dbReference type="Gene3D" id="3.40.50.720">
    <property type="entry name" value="NAD(P)-binding Rossmann-like Domain"/>
    <property type="match status" value="1"/>
</dbReference>
<dbReference type="UniPathway" id="UPA00068">
    <property type="reaction ID" value="UER00108"/>
</dbReference>
<evidence type="ECO:0000256" key="5">
    <source>
        <dbReference type="ARBA" id="ARBA00023002"/>
    </source>
</evidence>
<dbReference type="InterPro" id="IPR050085">
    <property type="entry name" value="AGPR"/>
</dbReference>
<dbReference type="Proteomes" id="UP000190625">
    <property type="component" value="Unassembled WGS sequence"/>
</dbReference>
<dbReference type="GO" id="GO:0006526">
    <property type="term" value="P:L-arginine biosynthetic process"/>
    <property type="evidence" value="ECO:0007669"/>
    <property type="project" value="UniProtKB-UniRule"/>
</dbReference>
<reference evidence="11" key="1">
    <citation type="submission" date="2017-02" db="EMBL/GenBank/DDBJ databases">
        <authorList>
            <person name="Varghese N."/>
            <person name="Submissions S."/>
        </authorList>
    </citation>
    <scope>NUCLEOTIDE SEQUENCE [LARGE SCALE GENOMIC DNA]</scope>
    <source>
        <strain evidence="11">ATCC BAA-73</strain>
    </source>
</reference>
<evidence type="ECO:0000259" key="9">
    <source>
        <dbReference type="SMART" id="SM00859"/>
    </source>
</evidence>
<protein>
    <recommendedName>
        <fullName evidence="7">N-acetyl-gamma-glutamyl-phosphate reductase</fullName>
        <shortName evidence="7">AGPR</shortName>
        <ecNumber evidence="7">1.2.1.38</ecNumber>
    </recommendedName>
    <alternativeName>
        <fullName evidence="7">N-acetyl-glutamate semialdehyde dehydrogenase</fullName>
        <shortName evidence="7">NAGSA dehydrogenase</shortName>
    </alternativeName>
</protein>
<dbReference type="GO" id="GO:0051287">
    <property type="term" value="F:NAD binding"/>
    <property type="evidence" value="ECO:0007669"/>
    <property type="project" value="InterPro"/>
</dbReference>
<dbReference type="CDD" id="cd17895">
    <property type="entry name" value="AGPR_1_N"/>
    <property type="match status" value="1"/>
</dbReference>
<keyword evidence="4 7" id="KW-0521">NADP</keyword>
<dbReference type="Pfam" id="PF01118">
    <property type="entry name" value="Semialdhyde_dh"/>
    <property type="match status" value="1"/>
</dbReference>
<dbReference type="Pfam" id="PF22698">
    <property type="entry name" value="Semialdhyde_dhC_1"/>
    <property type="match status" value="1"/>
</dbReference>
<dbReference type="GO" id="GO:0070401">
    <property type="term" value="F:NADP+ binding"/>
    <property type="evidence" value="ECO:0007669"/>
    <property type="project" value="InterPro"/>
</dbReference>
<comment type="subcellular location">
    <subcellularLocation>
        <location evidence="7">Cytoplasm</location>
    </subcellularLocation>
</comment>
<dbReference type="GO" id="GO:0003942">
    <property type="term" value="F:N-acetyl-gamma-glutamyl-phosphate reductase activity"/>
    <property type="evidence" value="ECO:0007669"/>
    <property type="project" value="UniProtKB-UniRule"/>
</dbReference>
<comment type="pathway">
    <text evidence="1 7">Amino-acid biosynthesis; L-arginine biosynthesis; N(2)-acetyl-L-ornithine from L-glutamate: step 3/4.</text>
</comment>
<dbReference type="InterPro" id="IPR036291">
    <property type="entry name" value="NAD(P)-bd_dom_sf"/>
</dbReference>
<proteinExistence type="inferred from homology"/>
<dbReference type="PROSITE" id="PS01224">
    <property type="entry name" value="ARGC"/>
    <property type="match status" value="1"/>
</dbReference>
<evidence type="ECO:0000256" key="4">
    <source>
        <dbReference type="ARBA" id="ARBA00022857"/>
    </source>
</evidence>
<dbReference type="HAMAP" id="MF_00150">
    <property type="entry name" value="ArgC_type1"/>
    <property type="match status" value="1"/>
</dbReference>
<dbReference type="OrthoDB" id="9801289at2"/>
<dbReference type="EMBL" id="FUWM01000003">
    <property type="protein sequence ID" value="SJZ31458.1"/>
    <property type="molecule type" value="Genomic_DNA"/>
</dbReference>
<dbReference type="PANTHER" id="PTHR32338">
    <property type="entry name" value="N-ACETYL-GAMMA-GLUTAMYL-PHOSPHATE REDUCTASE, CHLOROPLASTIC-RELATED-RELATED"/>
    <property type="match status" value="1"/>
</dbReference>
<dbReference type="SMART" id="SM00859">
    <property type="entry name" value="Semialdhyde_dh"/>
    <property type="match status" value="1"/>
</dbReference>
<keyword evidence="11" id="KW-1185">Reference proteome</keyword>
<sequence>MIKVGVVGSTGYTGVELVRLLSRHPKVSLKLITSRSFSGKKIADIYPNLQGIVDLECEELDFTEIADRVEVVFTALPHGVSMSVVPKLLQVGVKVIDLSGDYRYQDQELYEEWYTESHQSPDLLSEAVYGLPELNREVIKESRLIANPGCYPTSAILALTPVVNKGLIDLNSIIIDSKSGATGAGRTPSRATHFCEVSENFKAYKVAQHRHTSEIENGVKMVANKEVVLSFTPHLVPMKRGILSTVYTQLKQNFTTKELRELYQDFYSSHPFVRIHKVGKLPETKYVVNSNYCDIGLKVDSRTNRLVIVSTIDNLIKGSSGQAIQNFNLLSGLSETTGLKFSGIFP</sequence>
<evidence type="ECO:0000313" key="10">
    <source>
        <dbReference type="EMBL" id="SJZ31458.1"/>
    </source>
</evidence>
<evidence type="ECO:0000256" key="2">
    <source>
        <dbReference type="ARBA" id="ARBA00022571"/>
    </source>
</evidence>
<comment type="similarity">
    <text evidence="7">Belongs to the NAGSA dehydrogenase family. Type 1 subfamily.</text>
</comment>
<evidence type="ECO:0000256" key="1">
    <source>
        <dbReference type="ARBA" id="ARBA00004862"/>
    </source>
</evidence>
<dbReference type="GO" id="GO:0005737">
    <property type="term" value="C:cytoplasm"/>
    <property type="evidence" value="ECO:0007669"/>
    <property type="project" value="UniProtKB-SubCell"/>
</dbReference>
<feature type="active site" evidence="7 8">
    <location>
        <position position="150"/>
    </location>
</feature>